<sequence length="448" mass="48547">MPPPPQLCLEFIYCAISYTNSCPPAKSHREPGRRGEFHERGPPCPAECPRERHRPVCASDGKLYRSQCVFQRARCQEPLLQSPGRGENSPRPGPESPNLPPANPPAPVRGHLPCASLPTQVQCHRQTGYCWCATAEGQPVSGTSVLNQTPNCTGTWPPPPPPGWGRLSFRGQSKPRPTPASPPPHKQEGKRPPPPRPPFIGGGGRPRLTARTSFPPSCEQERLEALEEIQRHQQEGTFVPECEGDGTYKPVQCHQATGYCWCMQADTGRPVPGTSTRSVSNCESDAAAKSAEMGSLFRDRALPGGEGAWGTTNGLGTLTSMGSWGGGSGSPATCLEERAARWHFVRLDKDFSAGLSERELRPLKLYVKQHTRPKRCARKFLEYCDLDANRLVSLPELRGCLGSNPARGGRLGRLAGGKPSSRYSQAGRLGACAQLEGGGTVWQPNCLL</sequence>
<dbReference type="InParanoid" id="A0A674IHU2"/>
<dbReference type="Gene3D" id="1.10.238.10">
    <property type="entry name" value="EF-hand"/>
    <property type="match status" value="1"/>
</dbReference>
<dbReference type="Ensembl" id="ENSTMTT00000007947.1">
    <property type="protein sequence ID" value="ENSTMTP00000007693.1"/>
    <property type="gene ID" value="ENSTMTG00000005579.1"/>
</dbReference>
<evidence type="ECO:0000256" key="10">
    <source>
        <dbReference type="SAM" id="MobiDB-lite"/>
    </source>
</evidence>
<evidence type="ECO:0000313" key="13">
    <source>
        <dbReference type="Ensembl" id="ENSTMTP00000007693.1"/>
    </source>
</evidence>
<dbReference type="InterPro" id="IPR036058">
    <property type="entry name" value="Kazal_dom_sf"/>
</dbReference>
<dbReference type="GO" id="GO:0008201">
    <property type="term" value="F:heparin binding"/>
    <property type="evidence" value="ECO:0007669"/>
    <property type="project" value="TreeGrafter"/>
</dbReference>
<reference evidence="13" key="1">
    <citation type="submission" date="2025-08" db="UniProtKB">
        <authorList>
            <consortium name="Ensembl"/>
        </authorList>
    </citation>
    <scope>IDENTIFICATION</scope>
</reference>
<dbReference type="Proteomes" id="UP000472274">
    <property type="component" value="Unplaced"/>
</dbReference>
<dbReference type="PANTHER" id="PTHR12352">
    <property type="entry name" value="SECRETED MODULAR CALCIUM-BINDING PROTEIN"/>
    <property type="match status" value="1"/>
</dbReference>
<feature type="disulfide bond" evidence="9">
    <location>
        <begin position="253"/>
        <end position="260"/>
    </location>
</feature>
<keyword evidence="8" id="KW-0325">Glycoprotein</keyword>
<dbReference type="InterPro" id="IPR002350">
    <property type="entry name" value="Kazal_dom"/>
</dbReference>
<dbReference type="Gene3D" id="3.30.60.30">
    <property type="match status" value="1"/>
</dbReference>
<feature type="region of interest" description="Disordered" evidence="10">
    <location>
        <begin position="23"/>
        <end position="44"/>
    </location>
</feature>
<dbReference type="PROSITE" id="PS51162">
    <property type="entry name" value="THYROGLOBULIN_1_2"/>
    <property type="match status" value="2"/>
</dbReference>
<evidence type="ECO:0000256" key="1">
    <source>
        <dbReference type="ARBA" id="ARBA00004498"/>
    </source>
</evidence>
<evidence type="ECO:0000256" key="3">
    <source>
        <dbReference type="ARBA" id="ARBA00022723"/>
    </source>
</evidence>
<dbReference type="SUPFAM" id="SSF47473">
    <property type="entry name" value="EF-hand"/>
    <property type="match status" value="1"/>
</dbReference>
<keyword evidence="3" id="KW-0479">Metal-binding</keyword>
<evidence type="ECO:0000256" key="9">
    <source>
        <dbReference type="PROSITE-ProRule" id="PRU00500"/>
    </source>
</evidence>
<feature type="region of interest" description="Disordered" evidence="10">
    <location>
        <begin position="79"/>
        <end position="111"/>
    </location>
</feature>
<keyword evidence="2" id="KW-0964">Secreted</keyword>
<evidence type="ECO:0000256" key="5">
    <source>
        <dbReference type="ARBA" id="ARBA00022737"/>
    </source>
</evidence>
<dbReference type="InterPro" id="IPR011992">
    <property type="entry name" value="EF-hand-dom_pair"/>
</dbReference>
<dbReference type="CDD" id="cd00104">
    <property type="entry name" value="KAZAL_FS"/>
    <property type="match status" value="1"/>
</dbReference>
<dbReference type="SMART" id="SM00211">
    <property type="entry name" value="TY"/>
    <property type="match status" value="2"/>
</dbReference>
<dbReference type="SMART" id="SM00280">
    <property type="entry name" value="KAZAL"/>
    <property type="match status" value="1"/>
</dbReference>
<dbReference type="SUPFAM" id="SSF100895">
    <property type="entry name" value="Kazal-type serine protease inhibitors"/>
    <property type="match status" value="1"/>
</dbReference>
<feature type="region of interest" description="Disordered" evidence="10">
    <location>
        <begin position="145"/>
        <end position="217"/>
    </location>
</feature>
<dbReference type="GeneTree" id="ENSGT00390000018436"/>
<reference evidence="13" key="2">
    <citation type="submission" date="2025-09" db="UniProtKB">
        <authorList>
            <consortium name="Ensembl"/>
        </authorList>
    </citation>
    <scope>IDENTIFICATION</scope>
</reference>
<keyword evidence="5" id="KW-0677">Repeat</keyword>
<dbReference type="CDD" id="cd00191">
    <property type="entry name" value="TY"/>
    <property type="match status" value="2"/>
</dbReference>
<evidence type="ECO:0000313" key="14">
    <source>
        <dbReference type="Proteomes" id="UP000472274"/>
    </source>
</evidence>
<dbReference type="InterPro" id="IPR051950">
    <property type="entry name" value="Dev_reg/Prot_inhib"/>
</dbReference>
<keyword evidence="7 9" id="KW-1015">Disulfide bond</keyword>
<keyword evidence="4" id="KW-0732">Signal</keyword>
<dbReference type="PROSITE" id="PS00018">
    <property type="entry name" value="EF_HAND_1"/>
    <property type="match status" value="1"/>
</dbReference>
<dbReference type="Pfam" id="PF00086">
    <property type="entry name" value="Thyroglobulin_1"/>
    <property type="match status" value="2"/>
</dbReference>
<proteinExistence type="predicted"/>
<dbReference type="GO" id="GO:0005509">
    <property type="term" value="F:calcium ion binding"/>
    <property type="evidence" value="ECO:0007669"/>
    <property type="project" value="InterPro"/>
</dbReference>
<evidence type="ECO:0000259" key="11">
    <source>
        <dbReference type="PROSITE" id="PS51162"/>
    </source>
</evidence>
<feature type="compositionally biased region" description="Basic and acidic residues" evidence="10">
    <location>
        <begin position="27"/>
        <end position="41"/>
    </location>
</feature>
<evidence type="ECO:0000256" key="2">
    <source>
        <dbReference type="ARBA" id="ARBA00022525"/>
    </source>
</evidence>
<feature type="domain" description="Thyroglobulin type-1" evidence="11">
    <location>
        <begin position="45"/>
        <end position="152"/>
    </location>
</feature>
<dbReference type="SUPFAM" id="SSF57610">
    <property type="entry name" value="Thyroglobulin type-1 domain"/>
    <property type="match status" value="2"/>
</dbReference>
<dbReference type="GO" id="GO:0030198">
    <property type="term" value="P:extracellular matrix organization"/>
    <property type="evidence" value="ECO:0007669"/>
    <property type="project" value="TreeGrafter"/>
</dbReference>
<evidence type="ECO:0000256" key="4">
    <source>
        <dbReference type="ARBA" id="ARBA00022729"/>
    </source>
</evidence>
<dbReference type="PROSITE" id="PS51465">
    <property type="entry name" value="KAZAL_2"/>
    <property type="match status" value="1"/>
</dbReference>
<dbReference type="Gene3D" id="4.10.800.10">
    <property type="entry name" value="Thyroglobulin type-1"/>
    <property type="match status" value="2"/>
</dbReference>
<feature type="disulfide bond" evidence="9">
    <location>
        <begin position="262"/>
        <end position="282"/>
    </location>
</feature>
<organism evidence="13 14">
    <name type="scientific">Terrapene triunguis</name>
    <name type="common">Three-toed box turtle</name>
    <dbReference type="NCBI Taxonomy" id="2587831"/>
    <lineage>
        <taxon>Eukaryota</taxon>
        <taxon>Metazoa</taxon>
        <taxon>Chordata</taxon>
        <taxon>Craniata</taxon>
        <taxon>Vertebrata</taxon>
        <taxon>Euteleostomi</taxon>
        <taxon>Archelosauria</taxon>
        <taxon>Testudinata</taxon>
        <taxon>Testudines</taxon>
        <taxon>Cryptodira</taxon>
        <taxon>Durocryptodira</taxon>
        <taxon>Testudinoidea</taxon>
        <taxon>Emydidae</taxon>
        <taxon>Terrapene</taxon>
    </lineage>
</organism>
<evidence type="ECO:0000259" key="12">
    <source>
        <dbReference type="PROSITE" id="PS51465"/>
    </source>
</evidence>
<dbReference type="GO" id="GO:0005615">
    <property type="term" value="C:extracellular space"/>
    <property type="evidence" value="ECO:0007669"/>
    <property type="project" value="TreeGrafter"/>
</dbReference>
<dbReference type="AlphaFoldDB" id="A0A674IHU2"/>
<feature type="disulfide bond" evidence="9">
    <location>
        <begin position="132"/>
        <end position="152"/>
    </location>
</feature>
<dbReference type="GO" id="GO:0050840">
    <property type="term" value="F:extracellular matrix binding"/>
    <property type="evidence" value="ECO:0007669"/>
    <property type="project" value="TreeGrafter"/>
</dbReference>
<protein>
    <recommendedName>
        <fullName evidence="15">SPARC related modular calcium binding 1</fullName>
    </recommendedName>
</protein>
<dbReference type="PANTHER" id="PTHR12352:SF13">
    <property type="entry name" value="SPARC-RELATED MODULAR CALCIUM-BINDING PROTEIN 1"/>
    <property type="match status" value="1"/>
</dbReference>
<dbReference type="InterPro" id="IPR036857">
    <property type="entry name" value="Thyroglobulin_1_sf"/>
</dbReference>
<evidence type="ECO:0000256" key="6">
    <source>
        <dbReference type="ARBA" id="ARBA00022837"/>
    </source>
</evidence>
<keyword evidence="14" id="KW-1185">Reference proteome</keyword>
<feature type="compositionally biased region" description="Pro residues" evidence="10">
    <location>
        <begin position="91"/>
        <end position="107"/>
    </location>
</feature>
<feature type="domain" description="Thyroglobulin type-1" evidence="11">
    <location>
        <begin position="215"/>
        <end position="282"/>
    </location>
</feature>
<evidence type="ECO:0000256" key="7">
    <source>
        <dbReference type="ARBA" id="ARBA00023157"/>
    </source>
</evidence>
<evidence type="ECO:0000256" key="8">
    <source>
        <dbReference type="ARBA" id="ARBA00023180"/>
    </source>
</evidence>
<dbReference type="InterPro" id="IPR019577">
    <property type="entry name" value="SPARC/Testican_Ca-bd-dom"/>
</dbReference>
<dbReference type="Pfam" id="PF07648">
    <property type="entry name" value="Kazal_2"/>
    <property type="match status" value="1"/>
</dbReference>
<dbReference type="GO" id="GO:0005604">
    <property type="term" value="C:basement membrane"/>
    <property type="evidence" value="ECO:0007669"/>
    <property type="project" value="TreeGrafter"/>
</dbReference>
<feature type="domain" description="Kazal-like" evidence="12">
    <location>
        <begin position="38"/>
        <end position="90"/>
    </location>
</feature>
<dbReference type="FunFam" id="4.10.800.10:FF:000004">
    <property type="entry name" value="SPARC-related modular calcium-binding protein 1"/>
    <property type="match status" value="1"/>
</dbReference>
<comment type="caution">
    <text evidence="9">Lacks conserved residue(s) required for the propagation of feature annotation.</text>
</comment>
<comment type="subcellular location">
    <subcellularLocation>
        <location evidence="1">Secreted</location>
        <location evidence="1">Extracellular space</location>
        <location evidence="1">Extracellular matrix</location>
    </subcellularLocation>
</comment>
<dbReference type="InterPro" id="IPR018247">
    <property type="entry name" value="EF_Hand_1_Ca_BS"/>
</dbReference>
<evidence type="ECO:0008006" key="15">
    <source>
        <dbReference type="Google" id="ProtNLM"/>
    </source>
</evidence>
<dbReference type="Pfam" id="PF10591">
    <property type="entry name" value="SPARC_Ca_bdg"/>
    <property type="match status" value="1"/>
</dbReference>
<keyword evidence="6" id="KW-0106">Calcium</keyword>
<name>A0A674IHU2_9SAUR</name>
<accession>A0A674IHU2</accession>
<dbReference type="InterPro" id="IPR000716">
    <property type="entry name" value="Thyroglobulin_1"/>
</dbReference>